<dbReference type="AlphaFoldDB" id="A0AAD9KRF7"/>
<evidence type="ECO:0000313" key="2">
    <source>
        <dbReference type="Proteomes" id="UP001209878"/>
    </source>
</evidence>
<sequence>MCSERTMHLWYKYYGLLVRMYITSHKVIYRKLIRGKQVLRHVLIASVNHVTVVRHNP</sequence>
<name>A0AAD9KRF7_RIDPI</name>
<proteinExistence type="predicted"/>
<reference evidence="1" key="1">
    <citation type="journal article" date="2023" name="Mol. Biol. Evol.">
        <title>Third-Generation Sequencing Reveals the Adaptive Role of the Epigenome in Three Deep-Sea Polychaetes.</title>
        <authorList>
            <person name="Perez M."/>
            <person name="Aroh O."/>
            <person name="Sun Y."/>
            <person name="Lan Y."/>
            <person name="Juniper S.K."/>
            <person name="Young C.R."/>
            <person name="Angers B."/>
            <person name="Qian P.Y."/>
        </authorList>
    </citation>
    <scope>NUCLEOTIDE SEQUENCE</scope>
    <source>
        <strain evidence="1">R07B-5</strain>
    </source>
</reference>
<dbReference type="Proteomes" id="UP001209878">
    <property type="component" value="Unassembled WGS sequence"/>
</dbReference>
<protein>
    <submittedName>
        <fullName evidence="1">Uncharacterized protein</fullName>
    </submittedName>
</protein>
<evidence type="ECO:0000313" key="1">
    <source>
        <dbReference type="EMBL" id="KAK2176283.1"/>
    </source>
</evidence>
<accession>A0AAD9KRF7</accession>
<dbReference type="EMBL" id="JAODUO010000672">
    <property type="protein sequence ID" value="KAK2176283.1"/>
    <property type="molecule type" value="Genomic_DNA"/>
</dbReference>
<keyword evidence="2" id="KW-1185">Reference proteome</keyword>
<comment type="caution">
    <text evidence="1">The sequence shown here is derived from an EMBL/GenBank/DDBJ whole genome shotgun (WGS) entry which is preliminary data.</text>
</comment>
<organism evidence="1 2">
    <name type="scientific">Ridgeia piscesae</name>
    <name type="common">Tubeworm</name>
    <dbReference type="NCBI Taxonomy" id="27915"/>
    <lineage>
        <taxon>Eukaryota</taxon>
        <taxon>Metazoa</taxon>
        <taxon>Spiralia</taxon>
        <taxon>Lophotrochozoa</taxon>
        <taxon>Annelida</taxon>
        <taxon>Polychaeta</taxon>
        <taxon>Sedentaria</taxon>
        <taxon>Canalipalpata</taxon>
        <taxon>Sabellida</taxon>
        <taxon>Siboglinidae</taxon>
        <taxon>Ridgeia</taxon>
    </lineage>
</organism>
<gene>
    <name evidence="1" type="ORF">NP493_673g02036</name>
</gene>